<feature type="compositionally biased region" description="Basic residues" evidence="1">
    <location>
        <begin position="65"/>
        <end position="76"/>
    </location>
</feature>
<feature type="compositionally biased region" description="Gly residues" evidence="1">
    <location>
        <begin position="224"/>
        <end position="237"/>
    </location>
</feature>
<evidence type="ECO:0000313" key="2">
    <source>
        <dbReference type="EMBL" id="KAK8232027.1"/>
    </source>
</evidence>
<keyword evidence="3" id="KW-1185">Reference proteome</keyword>
<feature type="compositionally biased region" description="Basic residues" evidence="1">
    <location>
        <begin position="144"/>
        <end position="160"/>
    </location>
</feature>
<feature type="non-terminal residue" evidence="2">
    <location>
        <position position="1"/>
    </location>
</feature>
<comment type="caution">
    <text evidence="2">The sequence shown here is derived from an EMBL/GenBank/DDBJ whole genome shotgun (WGS) entry which is preliminary data.</text>
</comment>
<proteinExistence type="predicted"/>
<dbReference type="EMBL" id="JBBWRZ010000007">
    <property type="protein sequence ID" value="KAK8232027.1"/>
    <property type="molecule type" value="Genomic_DNA"/>
</dbReference>
<feature type="region of interest" description="Disordered" evidence="1">
    <location>
        <begin position="224"/>
        <end position="254"/>
    </location>
</feature>
<dbReference type="Proteomes" id="UP001492380">
    <property type="component" value="Unassembled WGS sequence"/>
</dbReference>
<feature type="region of interest" description="Disordered" evidence="1">
    <location>
        <begin position="65"/>
        <end position="116"/>
    </location>
</feature>
<accession>A0ABR1YKH1</accession>
<sequence length="254" mass="28128">GLKGDGILIIRKLTNPLTFLGYFSCSVFRFEAQSDISITHPNGRANHLPLLLDMLLLRHRQRARNNTHAVHPHNRTPRAPLPPLRQSPLSDVQRERRQRRPARLAARAVHEAGAARPRRLRRPRLHLPVLRRRRRADDRGGAARARRPRRFRAHRGRRHALRATRPPSLALPRARAAPLCAVRAARHAAGGAAGFLAREGRGREGDVERSSTCRRGALVDGRGWAGGQGARAAGRGGAVEERSGRVGYVDDGEG</sequence>
<feature type="compositionally biased region" description="Low complexity" evidence="1">
    <location>
        <begin position="103"/>
        <end position="115"/>
    </location>
</feature>
<reference evidence="2 3" key="1">
    <citation type="submission" date="2024-04" db="EMBL/GenBank/DDBJ databases">
        <title>Phyllosticta paracitricarpa is synonymous to the EU quarantine fungus P. citricarpa based on phylogenomic analyses.</title>
        <authorList>
            <consortium name="Lawrence Berkeley National Laboratory"/>
            <person name="Van Ingen-Buijs V.A."/>
            <person name="Van Westerhoven A.C."/>
            <person name="Haridas S."/>
            <person name="Skiadas P."/>
            <person name="Martin F."/>
            <person name="Groenewald J.Z."/>
            <person name="Crous P.W."/>
            <person name="Seidl M.F."/>
        </authorList>
    </citation>
    <scope>NUCLEOTIDE SEQUENCE [LARGE SCALE GENOMIC DNA]</scope>
    <source>
        <strain evidence="2 3">CBS 123374</strain>
    </source>
</reference>
<feature type="region of interest" description="Disordered" evidence="1">
    <location>
        <begin position="133"/>
        <end position="160"/>
    </location>
</feature>
<gene>
    <name evidence="2" type="ORF">HDK90DRAFT_554667</name>
</gene>
<name>A0ABR1YKH1_9PEZI</name>
<organism evidence="2 3">
    <name type="scientific">Phyllosticta capitalensis</name>
    <dbReference type="NCBI Taxonomy" id="121624"/>
    <lineage>
        <taxon>Eukaryota</taxon>
        <taxon>Fungi</taxon>
        <taxon>Dikarya</taxon>
        <taxon>Ascomycota</taxon>
        <taxon>Pezizomycotina</taxon>
        <taxon>Dothideomycetes</taxon>
        <taxon>Dothideomycetes incertae sedis</taxon>
        <taxon>Botryosphaeriales</taxon>
        <taxon>Phyllostictaceae</taxon>
        <taxon>Phyllosticta</taxon>
    </lineage>
</organism>
<protein>
    <submittedName>
        <fullName evidence="2">Uncharacterized protein</fullName>
    </submittedName>
</protein>
<evidence type="ECO:0000256" key="1">
    <source>
        <dbReference type="SAM" id="MobiDB-lite"/>
    </source>
</evidence>
<evidence type="ECO:0000313" key="3">
    <source>
        <dbReference type="Proteomes" id="UP001492380"/>
    </source>
</evidence>